<accession>A0A8T0GHZ2</accession>
<organism evidence="1 2">
    <name type="scientific">Ceratodon purpureus</name>
    <name type="common">Fire moss</name>
    <name type="synonym">Dicranum purpureum</name>
    <dbReference type="NCBI Taxonomy" id="3225"/>
    <lineage>
        <taxon>Eukaryota</taxon>
        <taxon>Viridiplantae</taxon>
        <taxon>Streptophyta</taxon>
        <taxon>Embryophyta</taxon>
        <taxon>Bryophyta</taxon>
        <taxon>Bryophytina</taxon>
        <taxon>Bryopsida</taxon>
        <taxon>Dicranidae</taxon>
        <taxon>Pseudoditrichales</taxon>
        <taxon>Ditrichaceae</taxon>
        <taxon>Ceratodon</taxon>
    </lineage>
</organism>
<evidence type="ECO:0000313" key="1">
    <source>
        <dbReference type="EMBL" id="KAG0558205.1"/>
    </source>
</evidence>
<protein>
    <submittedName>
        <fullName evidence="1">Uncharacterized protein</fullName>
    </submittedName>
</protein>
<dbReference type="Proteomes" id="UP000822688">
    <property type="component" value="Chromosome 10"/>
</dbReference>
<gene>
    <name evidence="1" type="ORF">KC19_10G012000</name>
</gene>
<proteinExistence type="predicted"/>
<name>A0A8T0GHZ2_CERPU</name>
<keyword evidence="2" id="KW-1185">Reference proteome</keyword>
<evidence type="ECO:0000313" key="2">
    <source>
        <dbReference type="Proteomes" id="UP000822688"/>
    </source>
</evidence>
<comment type="caution">
    <text evidence="1">The sequence shown here is derived from an EMBL/GenBank/DDBJ whole genome shotgun (WGS) entry which is preliminary data.</text>
</comment>
<dbReference type="EMBL" id="CM026431">
    <property type="protein sequence ID" value="KAG0558205.1"/>
    <property type="molecule type" value="Genomic_DNA"/>
</dbReference>
<reference evidence="1" key="1">
    <citation type="submission" date="2020-06" db="EMBL/GenBank/DDBJ databases">
        <title>WGS assembly of Ceratodon purpureus strain R40.</title>
        <authorList>
            <person name="Carey S.B."/>
            <person name="Jenkins J."/>
            <person name="Shu S."/>
            <person name="Lovell J.T."/>
            <person name="Sreedasyam A."/>
            <person name="Maumus F."/>
            <person name="Tiley G.P."/>
            <person name="Fernandez-Pozo N."/>
            <person name="Barry K."/>
            <person name="Chen C."/>
            <person name="Wang M."/>
            <person name="Lipzen A."/>
            <person name="Daum C."/>
            <person name="Saski C.A."/>
            <person name="Payton A.C."/>
            <person name="Mcbreen J.C."/>
            <person name="Conrad R.E."/>
            <person name="Kollar L.M."/>
            <person name="Olsson S."/>
            <person name="Huttunen S."/>
            <person name="Landis J.B."/>
            <person name="Wickett N.J."/>
            <person name="Johnson M.G."/>
            <person name="Rensing S.A."/>
            <person name="Grimwood J."/>
            <person name="Schmutz J."/>
            <person name="Mcdaniel S.F."/>
        </authorList>
    </citation>
    <scope>NUCLEOTIDE SEQUENCE</scope>
    <source>
        <strain evidence="1">R40</strain>
    </source>
</reference>
<dbReference type="AlphaFoldDB" id="A0A8T0GHZ2"/>
<sequence>MPTMTALPMCRLMDAARVWWPWPPSLAPAPAFLAQFKAAAPRDAMADSEVSGVRITLQPATGSSDNFTSRSDQSRPKCRLLIFFSKMTASNITGSMASTESSQALICSRSKYTSQEALPSSGQGCLCC</sequence>